<name>A0A0V0ZF85_9BILA</name>
<evidence type="ECO:0000313" key="1">
    <source>
        <dbReference type="EMBL" id="KRY11138.1"/>
    </source>
</evidence>
<comment type="caution">
    <text evidence="1">The sequence shown here is derived from an EMBL/GenBank/DDBJ whole genome shotgun (WGS) entry which is preliminary data.</text>
</comment>
<proteinExistence type="predicted"/>
<gene>
    <name evidence="1" type="ORF">T12_5586</name>
</gene>
<sequence length="75" mass="8500">MSIVVVFMKNKVHRSFFFTPNNAHFEMNMFNSVVNVSYSAAEVITTMPTPSRTVGRNPLSPALQLEQKCRLPKIV</sequence>
<keyword evidence="2" id="KW-1185">Reference proteome</keyword>
<accession>A0A0V0ZF85</accession>
<dbReference type="AlphaFoldDB" id="A0A0V0ZF85"/>
<reference evidence="1 2" key="1">
    <citation type="submission" date="2015-01" db="EMBL/GenBank/DDBJ databases">
        <title>Evolution of Trichinella species and genotypes.</title>
        <authorList>
            <person name="Korhonen P.K."/>
            <person name="Edoardo P."/>
            <person name="Giuseppe L.R."/>
            <person name="Gasser R.B."/>
        </authorList>
    </citation>
    <scope>NUCLEOTIDE SEQUENCE [LARGE SCALE GENOMIC DNA]</scope>
    <source>
        <strain evidence="1">ISS2496</strain>
    </source>
</reference>
<protein>
    <submittedName>
        <fullName evidence="1">Uncharacterized protein</fullName>
    </submittedName>
</protein>
<dbReference type="Proteomes" id="UP000054783">
    <property type="component" value="Unassembled WGS sequence"/>
</dbReference>
<organism evidence="1 2">
    <name type="scientific">Trichinella patagoniensis</name>
    <dbReference type="NCBI Taxonomy" id="990121"/>
    <lineage>
        <taxon>Eukaryota</taxon>
        <taxon>Metazoa</taxon>
        <taxon>Ecdysozoa</taxon>
        <taxon>Nematoda</taxon>
        <taxon>Enoplea</taxon>
        <taxon>Dorylaimia</taxon>
        <taxon>Trichinellida</taxon>
        <taxon>Trichinellidae</taxon>
        <taxon>Trichinella</taxon>
    </lineage>
</organism>
<evidence type="ECO:0000313" key="2">
    <source>
        <dbReference type="Proteomes" id="UP000054783"/>
    </source>
</evidence>
<dbReference type="EMBL" id="JYDQ01000205">
    <property type="protein sequence ID" value="KRY11138.1"/>
    <property type="molecule type" value="Genomic_DNA"/>
</dbReference>